<accession>A0A0C9W220</accession>
<protein>
    <submittedName>
        <fullName evidence="2">Uncharacterized protein</fullName>
    </submittedName>
</protein>
<feature type="compositionally biased region" description="Acidic residues" evidence="1">
    <location>
        <begin position="230"/>
        <end position="239"/>
    </location>
</feature>
<reference evidence="2 3" key="1">
    <citation type="submission" date="2014-04" db="EMBL/GenBank/DDBJ databases">
        <title>Evolutionary Origins and Diversification of the Mycorrhizal Mutualists.</title>
        <authorList>
            <consortium name="DOE Joint Genome Institute"/>
            <consortium name="Mycorrhizal Genomics Consortium"/>
            <person name="Kohler A."/>
            <person name="Kuo A."/>
            <person name="Nagy L.G."/>
            <person name="Floudas D."/>
            <person name="Copeland A."/>
            <person name="Barry K.W."/>
            <person name="Cichocki N."/>
            <person name="Veneault-Fourrey C."/>
            <person name="LaButti K."/>
            <person name="Lindquist E.A."/>
            <person name="Lipzen A."/>
            <person name="Lundell T."/>
            <person name="Morin E."/>
            <person name="Murat C."/>
            <person name="Riley R."/>
            <person name="Ohm R."/>
            <person name="Sun H."/>
            <person name="Tunlid A."/>
            <person name="Henrissat B."/>
            <person name="Grigoriev I.V."/>
            <person name="Hibbett D.S."/>
            <person name="Martin F."/>
        </authorList>
    </citation>
    <scope>NUCLEOTIDE SEQUENCE [LARGE SCALE GENOMIC DNA]</scope>
    <source>
        <strain evidence="2 3">MD-312</strain>
    </source>
</reference>
<keyword evidence="3" id="KW-1185">Reference proteome</keyword>
<dbReference type="HOGENOM" id="CLU_045560_0_0_1"/>
<sequence>MLVRTNWHHLFNKGSWMLIPELSVLEKLRQATIDEAPEDRSKINLNKTFTRRHFKYHVLPMPGLKGPICRFEDPYNPKDHSTHHYPFATLGPLISHIKPQYVVVNAAQKLGQIPLAQLSKLQLLLQQVSSHRKRDAAAARLQLILDLYEHWTTLVIPDDFARPPGGNGSGDADHPPSEQGSSAASEADQSDDDRESNDSGELSTPSKSKQERQYHDDVESISSVQSLEDTIIEDDDWNPSEETAWMEEICGWAENCCNATSSKGGWESGVLNDDQVAAYAKESPRSAPLPESWDKWRPRWERREGQCPPFNTEKFSSNDWAVYEEHTYLTGTVF</sequence>
<dbReference type="OrthoDB" id="2677843at2759"/>
<dbReference type="Proteomes" id="UP000053820">
    <property type="component" value="Unassembled WGS sequence"/>
</dbReference>
<feature type="region of interest" description="Disordered" evidence="1">
    <location>
        <begin position="159"/>
        <end position="239"/>
    </location>
</feature>
<organism evidence="2 3">
    <name type="scientific">Hydnomerulius pinastri MD-312</name>
    <dbReference type="NCBI Taxonomy" id="994086"/>
    <lineage>
        <taxon>Eukaryota</taxon>
        <taxon>Fungi</taxon>
        <taxon>Dikarya</taxon>
        <taxon>Basidiomycota</taxon>
        <taxon>Agaricomycotina</taxon>
        <taxon>Agaricomycetes</taxon>
        <taxon>Agaricomycetidae</taxon>
        <taxon>Boletales</taxon>
        <taxon>Boletales incertae sedis</taxon>
        <taxon>Leucogyrophana</taxon>
    </lineage>
</organism>
<gene>
    <name evidence="2" type="ORF">HYDPIDRAFT_190299</name>
</gene>
<feature type="compositionally biased region" description="Basic and acidic residues" evidence="1">
    <location>
        <begin position="208"/>
        <end position="218"/>
    </location>
</feature>
<proteinExistence type="predicted"/>
<name>A0A0C9W220_9AGAM</name>
<evidence type="ECO:0000256" key="1">
    <source>
        <dbReference type="SAM" id="MobiDB-lite"/>
    </source>
</evidence>
<dbReference type="EMBL" id="KN839878">
    <property type="protein sequence ID" value="KIJ59998.1"/>
    <property type="molecule type" value="Genomic_DNA"/>
</dbReference>
<feature type="compositionally biased region" description="Low complexity" evidence="1">
    <location>
        <begin position="177"/>
        <end position="187"/>
    </location>
</feature>
<evidence type="ECO:0000313" key="2">
    <source>
        <dbReference type="EMBL" id="KIJ59998.1"/>
    </source>
</evidence>
<evidence type="ECO:0000313" key="3">
    <source>
        <dbReference type="Proteomes" id="UP000053820"/>
    </source>
</evidence>
<dbReference type="AlphaFoldDB" id="A0A0C9W220"/>